<dbReference type="InterPro" id="IPR000792">
    <property type="entry name" value="Tscrpt_reg_LuxR_C"/>
</dbReference>
<evidence type="ECO:0000256" key="1">
    <source>
        <dbReference type="ARBA" id="ARBA00022553"/>
    </source>
</evidence>
<dbReference type="Pfam" id="PF00196">
    <property type="entry name" value="GerE"/>
    <property type="match status" value="1"/>
</dbReference>
<dbReference type="InterPro" id="IPR016032">
    <property type="entry name" value="Sig_transdc_resp-reg_C-effctor"/>
</dbReference>
<gene>
    <name evidence="6" type="ORF">GCM10011613_07770</name>
</gene>
<dbReference type="PRINTS" id="PR00038">
    <property type="entry name" value="HTHLUXR"/>
</dbReference>
<evidence type="ECO:0000256" key="2">
    <source>
        <dbReference type="ARBA" id="ARBA00023125"/>
    </source>
</evidence>
<evidence type="ECO:0000313" key="7">
    <source>
        <dbReference type="Proteomes" id="UP000619761"/>
    </source>
</evidence>
<evidence type="ECO:0000313" key="6">
    <source>
        <dbReference type="EMBL" id="GGY66297.1"/>
    </source>
</evidence>
<feature type="domain" description="HTH luxR-type" evidence="4">
    <location>
        <begin position="137"/>
        <end position="202"/>
    </location>
</feature>
<dbReference type="Pfam" id="PF00072">
    <property type="entry name" value="Response_reg"/>
    <property type="match status" value="1"/>
</dbReference>
<dbReference type="Proteomes" id="UP000619761">
    <property type="component" value="Unassembled WGS sequence"/>
</dbReference>
<accession>A0ABQ3ASA9</accession>
<evidence type="ECO:0000259" key="4">
    <source>
        <dbReference type="PROSITE" id="PS50043"/>
    </source>
</evidence>
<dbReference type="EMBL" id="BMYZ01000001">
    <property type="protein sequence ID" value="GGY66297.1"/>
    <property type="molecule type" value="Genomic_DNA"/>
</dbReference>
<dbReference type="SUPFAM" id="SSF52172">
    <property type="entry name" value="CheY-like"/>
    <property type="match status" value="1"/>
</dbReference>
<reference evidence="7" key="1">
    <citation type="journal article" date="2019" name="Int. J. Syst. Evol. Microbiol.">
        <title>The Global Catalogue of Microorganisms (GCM) 10K type strain sequencing project: providing services to taxonomists for standard genome sequencing and annotation.</title>
        <authorList>
            <consortium name="The Broad Institute Genomics Platform"/>
            <consortium name="The Broad Institute Genome Sequencing Center for Infectious Disease"/>
            <person name="Wu L."/>
            <person name="Ma J."/>
        </authorList>
    </citation>
    <scope>NUCLEOTIDE SEQUENCE [LARGE SCALE GENOMIC DNA]</scope>
    <source>
        <strain evidence="7">KCTC 32239</strain>
    </source>
</reference>
<dbReference type="PANTHER" id="PTHR43214">
    <property type="entry name" value="TWO-COMPONENT RESPONSE REGULATOR"/>
    <property type="match status" value="1"/>
</dbReference>
<dbReference type="Gene3D" id="3.40.50.2300">
    <property type="match status" value="1"/>
</dbReference>
<comment type="caution">
    <text evidence="6">The sequence shown here is derived from an EMBL/GenBank/DDBJ whole genome shotgun (WGS) entry which is preliminary data.</text>
</comment>
<dbReference type="PANTHER" id="PTHR43214:SF43">
    <property type="entry name" value="TWO-COMPONENT RESPONSE REGULATOR"/>
    <property type="match status" value="1"/>
</dbReference>
<dbReference type="GO" id="GO:0003677">
    <property type="term" value="F:DNA binding"/>
    <property type="evidence" value="ECO:0007669"/>
    <property type="project" value="UniProtKB-KW"/>
</dbReference>
<dbReference type="PROSITE" id="PS50043">
    <property type="entry name" value="HTH_LUXR_2"/>
    <property type="match status" value="1"/>
</dbReference>
<dbReference type="SMART" id="SM00421">
    <property type="entry name" value="HTH_LUXR"/>
    <property type="match status" value="1"/>
</dbReference>
<feature type="modified residue" description="4-aspartylphosphate" evidence="3">
    <location>
        <position position="54"/>
    </location>
</feature>
<dbReference type="RefSeq" id="WP_189416189.1">
    <property type="nucleotide sequence ID" value="NZ_BMYZ01000001.1"/>
</dbReference>
<keyword evidence="7" id="KW-1185">Reference proteome</keyword>
<evidence type="ECO:0000256" key="3">
    <source>
        <dbReference type="PROSITE-ProRule" id="PRU00169"/>
    </source>
</evidence>
<dbReference type="PROSITE" id="PS50110">
    <property type="entry name" value="RESPONSE_REGULATORY"/>
    <property type="match status" value="1"/>
</dbReference>
<dbReference type="SUPFAM" id="SSF46894">
    <property type="entry name" value="C-terminal effector domain of the bipartite response regulators"/>
    <property type="match status" value="1"/>
</dbReference>
<dbReference type="InterPro" id="IPR058245">
    <property type="entry name" value="NreC/VraR/RcsB-like_REC"/>
</dbReference>
<dbReference type="CDD" id="cd06170">
    <property type="entry name" value="LuxR_C_like"/>
    <property type="match status" value="1"/>
</dbReference>
<keyword evidence="1 3" id="KW-0597">Phosphoprotein</keyword>
<protein>
    <submittedName>
        <fullName evidence="6">DNA-binding response regulator</fullName>
    </submittedName>
</protein>
<feature type="domain" description="Response regulatory" evidence="5">
    <location>
        <begin position="3"/>
        <end position="119"/>
    </location>
</feature>
<name>A0ABQ3ASA9_9GAMM</name>
<dbReference type="InterPro" id="IPR001789">
    <property type="entry name" value="Sig_transdc_resp-reg_receiver"/>
</dbReference>
<dbReference type="CDD" id="cd17535">
    <property type="entry name" value="REC_NarL-like"/>
    <property type="match status" value="1"/>
</dbReference>
<dbReference type="InterPro" id="IPR011006">
    <property type="entry name" value="CheY-like_superfamily"/>
</dbReference>
<evidence type="ECO:0000259" key="5">
    <source>
        <dbReference type="PROSITE" id="PS50110"/>
    </source>
</evidence>
<sequence>MIKVGLVDDQQLVREGIAGLLSLSGKTEILWQAANGVEALEKICVAPVDILLADIRMPTMDGIELVQKLREQNIAVPILMLTTFDDSELFARSLAAGANGFLLKDVSLEKLIHSIEALVAGGFITDNTVLKKWQQEKSQPTVYLTDRELQILRLLVGGMSNKEIMHAVFLAEGTVRNHVSNILAKLECRDRTQAVLKALELGLV</sequence>
<dbReference type="InterPro" id="IPR039420">
    <property type="entry name" value="WalR-like"/>
</dbReference>
<dbReference type="SMART" id="SM00448">
    <property type="entry name" value="REC"/>
    <property type="match status" value="1"/>
</dbReference>
<keyword evidence="2 6" id="KW-0238">DNA-binding</keyword>
<proteinExistence type="predicted"/>
<organism evidence="6 7">
    <name type="scientific">Cellvibrio zantedeschiae</name>
    <dbReference type="NCBI Taxonomy" id="1237077"/>
    <lineage>
        <taxon>Bacteria</taxon>
        <taxon>Pseudomonadati</taxon>
        <taxon>Pseudomonadota</taxon>
        <taxon>Gammaproteobacteria</taxon>
        <taxon>Cellvibrionales</taxon>
        <taxon>Cellvibrionaceae</taxon>
        <taxon>Cellvibrio</taxon>
    </lineage>
</organism>